<dbReference type="SUPFAM" id="SSF64376">
    <property type="entry name" value="YlxR-like"/>
    <property type="match status" value="1"/>
</dbReference>
<dbReference type="InterPro" id="IPR035931">
    <property type="entry name" value="YlxR-like_sf"/>
</dbReference>
<comment type="caution">
    <text evidence="3">The sequence shown here is derived from an EMBL/GenBank/DDBJ whole genome shotgun (WGS) entry which is preliminary data.</text>
</comment>
<dbReference type="Pfam" id="PF04296">
    <property type="entry name" value="YlxR"/>
    <property type="match status" value="1"/>
</dbReference>
<dbReference type="Proteomes" id="UP000885830">
    <property type="component" value="Unassembled WGS sequence"/>
</dbReference>
<dbReference type="PANTHER" id="PTHR34215:SF1">
    <property type="entry name" value="YLXR DOMAIN-CONTAINING PROTEIN"/>
    <property type="match status" value="1"/>
</dbReference>
<dbReference type="PANTHER" id="PTHR34215">
    <property type="entry name" value="BLL0784 PROTEIN"/>
    <property type="match status" value="1"/>
</dbReference>
<evidence type="ECO:0000256" key="1">
    <source>
        <dbReference type="SAM" id="MobiDB-lite"/>
    </source>
</evidence>
<dbReference type="SUPFAM" id="SSF55315">
    <property type="entry name" value="L30e-like"/>
    <property type="match status" value="1"/>
</dbReference>
<reference evidence="3" key="1">
    <citation type="journal article" date="2020" name="mSystems">
        <title>Genome- and Community-Level Interaction Insights into Carbon Utilization and Element Cycling Functions of Hydrothermarchaeota in Hydrothermal Sediment.</title>
        <authorList>
            <person name="Zhou Z."/>
            <person name="Liu Y."/>
            <person name="Xu W."/>
            <person name="Pan J."/>
            <person name="Luo Z.H."/>
            <person name="Li M."/>
        </authorList>
    </citation>
    <scope>NUCLEOTIDE SEQUENCE [LARGE SCALE GENOMIC DNA]</scope>
    <source>
        <strain evidence="3">HyVt-485</strain>
    </source>
</reference>
<feature type="region of interest" description="Disordered" evidence="1">
    <location>
        <begin position="1"/>
        <end position="34"/>
    </location>
</feature>
<sequence length="236" mass="25431">MTASVDISESMASPKGSHGHKPRERKDIASGQSMPPERLLRIAFGPEGIVVPDPSAKLPGRGAWIVPKREAIETAIKAGAFARAAKAKVNVPERFADHIETALALRVLGLLGMANKAGALEFGFDKVRACASTGKLAFRFEAKDGAPDGRGKIRVIAKAVAKELGEETPPAIGCFEGEQLGQVVGREHMVHIGLKRGRLAQNMRQELIRLSGFRSLVPEDWPDKAHEEVFPAFGEE</sequence>
<dbReference type="AlphaFoldDB" id="A0A7C5R0Z2"/>
<gene>
    <name evidence="3" type="ORF">ENJ42_06900</name>
</gene>
<feature type="compositionally biased region" description="Polar residues" evidence="1">
    <location>
        <begin position="1"/>
        <end position="11"/>
    </location>
</feature>
<dbReference type="InterPro" id="IPR037465">
    <property type="entry name" value="YlxR"/>
</dbReference>
<proteinExistence type="predicted"/>
<dbReference type="EMBL" id="DRMJ01000358">
    <property type="protein sequence ID" value="HHL43324.1"/>
    <property type="molecule type" value="Genomic_DNA"/>
</dbReference>
<evidence type="ECO:0000259" key="2">
    <source>
        <dbReference type="Pfam" id="PF04296"/>
    </source>
</evidence>
<evidence type="ECO:0000313" key="3">
    <source>
        <dbReference type="EMBL" id="HHL43324.1"/>
    </source>
</evidence>
<dbReference type="InterPro" id="IPR007393">
    <property type="entry name" value="YlxR_dom"/>
</dbReference>
<dbReference type="Gene3D" id="3.30.1330.30">
    <property type="match status" value="1"/>
</dbReference>
<dbReference type="Gene3D" id="3.30.1230.10">
    <property type="entry name" value="YlxR-like"/>
    <property type="match status" value="1"/>
</dbReference>
<feature type="domain" description="YlxR" evidence="2">
    <location>
        <begin position="25"/>
        <end position="100"/>
    </location>
</feature>
<dbReference type="InterPro" id="IPR029064">
    <property type="entry name" value="Ribosomal_eL30-like_sf"/>
</dbReference>
<protein>
    <submittedName>
        <fullName evidence="3">RNA-binding protein</fullName>
    </submittedName>
</protein>
<accession>A0A7C5R0Z2</accession>
<name>A0A7C5R0Z2_9PROT</name>
<dbReference type="NCBIfam" id="NF006622">
    <property type="entry name" value="PRK09190.1"/>
    <property type="match status" value="1"/>
</dbReference>
<organism evidence="3">
    <name type="scientific">Hellea balneolensis</name>
    <dbReference type="NCBI Taxonomy" id="287478"/>
    <lineage>
        <taxon>Bacteria</taxon>
        <taxon>Pseudomonadati</taxon>
        <taxon>Pseudomonadota</taxon>
        <taxon>Alphaproteobacteria</taxon>
        <taxon>Maricaulales</taxon>
        <taxon>Robiginitomaculaceae</taxon>
        <taxon>Hellea</taxon>
    </lineage>
</organism>